<sequence>MSSEVVHVKRQHFRQEIPDAHRVSLDTRIRWLWNQRFGTVQSVYQNSKDMLDRTAATMFIQAIWAKDMNSIQLIMNRLEGGPITDEELVQRQALRV</sequence>
<protein>
    <submittedName>
        <fullName evidence="1">Uncharacterized protein</fullName>
    </submittedName>
</protein>
<reference evidence="1 2" key="1">
    <citation type="submission" date="2019-06" db="EMBL/GenBank/DDBJ databases">
        <authorList>
            <person name="Cleveland K."/>
            <person name="Luciani P."/>
            <person name="Chung H."/>
            <person name="Caruso S.M."/>
            <person name="Garlena R.A."/>
            <person name="Russell D.A."/>
            <person name="Pope W.H."/>
            <person name="Jacobs-Sera D."/>
            <person name="Hatfull G.F."/>
        </authorList>
    </citation>
    <scope>NUCLEOTIDE SEQUENCE [LARGE SCALE GENOMIC DNA]</scope>
</reference>
<dbReference type="Proteomes" id="UP000315309">
    <property type="component" value="Segment"/>
</dbReference>
<dbReference type="KEGG" id="vg:55621190"/>
<keyword evidence="2" id="KW-1185">Reference proteome</keyword>
<dbReference type="EMBL" id="MN062711">
    <property type="protein sequence ID" value="QDP44869.1"/>
    <property type="molecule type" value="Genomic_DNA"/>
</dbReference>
<dbReference type="RefSeq" id="YP_009850707.1">
    <property type="nucleotide sequence ID" value="NC_048801.1"/>
</dbReference>
<organism evidence="1 2">
    <name type="scientific">Microbacterium phage Araxxi</name>
    <dbReference type="NCBI Taxonomy" id="2590948"/>
    <lineage>
        <taxon>Viruses</taxon>
        <taxon>Duplodnaviria</taxon>
        <taxon>Heunggongvirae</taxon>
        <taxon>Uroviricota</taxon>
        <taxon>Caudoviricetes</taxon>
        <taxon>Burrovirus</taxon>
        <taxon>Burrovirus araxxi</taxon>
    </lineage>
</organism>
<gene>
    <name evidence="1" type="primary">50</name>
    <name evidence="1" type="ORF">SEA_ARAXXI_50</name>
</gene>
<evidence type="ECO:0000313" key="1">
    <source>
        <dbReference type="EMBL" id="QDP44869.1"/>
    </source>
</evidence>
<evidence type="ECO:0000313" key="2">
    <source>
        <dbReference type="Proteomes" id="UP000315309"/>
    </source>
</evidence>
<proteinExistence type="predicted"/>
<dbReference type="GeneID" id="55621190"/>
<name>A0A516KT51_9CAUD</name>
<accession>A0A516KT51</accession>